<dbReference type="EMBL" id="VFWZ01000002">
    <property type="protein sequence ID" value="TPN86978.1"/>
    <property type="molecule type" value="Genomic_DNA"/>
</dbReference>
<dbReference type="RefSeq" id="WP_140590849.1">
    <property type="nucleotide sequence ID" value="NZ_VFWZ01000002.1"/>
</dbReference>
<evidence type="ECO:0000313" key="2">
    <source>
        <dbReference type="EMBL" id="TPN86978.1"/>
    </source>
</evidence>
<dbReference type="CDD" id="cd04301">
    <property type="entry name" value="NAT_SF"/>
    <property type="match status" value="1"/>
</dbReference>
<dbReference type="GO" id="GO:0016747">
    <property type="term" value="F:acyltransferase activity, transferring groups other than amino-acyl groups"/>
    <property type="evidence" value="ECO:0007669"/>
    <property type="project" value="InterPro"/>
</dbReference>
<dbReference type="AlphaFoldDB" id="A0A504JGT1"/>
<reference evidence="2 3" key="1">
    <citation type="submission" date="2019-06" db="EMBL/GenBank/DDBJ databases">
        <authorList>
            <person name="Meng X."/>
        </authorList>
    </citation>
    <scope>NUCLEOTIDE SEQUENCE [LARGE SCALE GENOMIC DNA]</scope>
    <source>
        <strain evidence="2 3">M625</strain>
    </source>
</reference>
<dbReference type="InterPro" id="IPR000182">
    <property type="entry name" value="GNAT_dom"/>
</dbReference>
<keyword evidence="3" id="KW-1185">Reference proteome</keyword>
<dbReference type="Pfam" id="PF00583">
    <property type="entry name" value="Acetyltransf_1"/>
    <property type="match status" value="1"/>
</dbReference>
<dbReference type="Gene3D" id="3.40.630.30">
    <property type="match status" value="1"/>
</dbReference>
<dbReference type="Proteomes" id="UP000315540">
    <property type="component" value="Unassembled WGS sequence"/>
</dbReference>
<dbReference type="InterPro" id="IPR016181">
    <property type="entry name" value="Acyl_CoA_acyltransferase"/>
</dbReference>
<dbReference type="SUPFAM" id="SSF55729">
    <property type="entry name" value="Acyl-CoA N-acyltransferases (Nat)"/>
    <property type="match status" value="1"/>
</dbReference>
<proteinExistence type="predicted"/>
<evidence type="ECO:0000313" key="3">
    <source>
        <dbReference type="Proteomes" id="UP000315540"/>
    </source>
</evidence>
<sequence>MHVKKLSSISFEEILDCFLLAFESYYVKMPTDKDYYQKRWKVAKVDFNLSYGMFDNKKLVGFIIHAIDKRNGVSIAFNSGTGVIPQYRGRKIVKSIYEHALKELKEIGIEKTTLEVITKNDIAVHLYQSIGFNIAKRYKCFGGVLQIDSNQQFELKEIDLLDIHWKKLPNQELYSWDNQKESIIGGNYKFFHVIYQNQPESFFIINPDQNYLAQFDLLSMDQNSWNRLFLAIKSISDTVKINNVDERLKEKVDYLNHIGLQNTVDQFEMELNIKNNSIT</sequence>
<protein>
    <submittedName>
        <fullName evidence="2">GNAT family N-acetyltransferase</fullName>
    </submittedName>
</protein>
<dbReference type="PROSITE" id="PS51186">
    <property type="entry name" value="GNAT"/>
    <property type="match status" value="1"/>
</dbReference>
<accession>A0A504JGT1</accession>
<organism evidence="2 3">
    <name type="scientific">Aquimarina algicola</name>
    <dbReference type="NCBI Taxonomy" id="2589995"/>
    <lineage>
        <taxon>Bacteria</taxon>
        <taxon>Pseudomonadati</taxon>
        <taxon>Bacteroidota</taxon>
        <taxon>Flavobacteriia</taxon>
        <taxon>Flavobacteriales</taxon>
        <taxon>Flavobacteriaceae</taxon>
        <taxon>Aquimarina</taxon>
    </lineage>
</organism>
<evidence type="ECO:0000259" key="1">
    <source>
        <dbReference type="PROSITE" id="PS51186"/>
    </source>
</evidence>
<gene>
    <name evidence="2" type="ORF">FHK87_05130</name>
</gene>
<keyword evidence="2" id="KW-0808">Transferase</keyword>
<name>A0A504JGT1_9FLAO</name>
<comment type="caution">
    <text evidence="2">The sequence shown here is derived from an EMBL/GenBank/DDBJ whole genome shotgun (WGS) entry which is preliminary data.</text>
</comment>
<feature type="domain" description="N-acetyltransferase" evidence="1">
    <location>
        <begin position="1"/>
        <end position="162"/>
    </location>
</feature>
<dbReference type="OrthoDB" id="4228396at2"/>